<gene>
    <name evidence="2" type="ORF">SAMN05444273_105144</name>
</gene>
<dbReference type="EMBL" id="FQUV01000005">
    <property type="protein sequence ID" value="SHF32579.1"/>
    <property type="molecule type" value="Genomic_DNA"/>
</dbReference>
<sequence length="128" mass="13607">MTFLADILLGLGAIAAAIYCFVLSRKLSKLKGLDQDLGSAIAILSRQVDEMTRVLSSAQDTANTSATDLKDKTEVAANIADRLELMIAALQDLPETEVEADAQFLAEAAAANPDANIFVRNASRKAPQ</sequence>
<evidence type="ECO:0000256" key="1">
    <source>
        <dbReference type="SAM" id="Phobius"/>
    </source>
</evidence>
<keyword evidence="1" id="KW-0472">Membrane</keyword>
<reference evidence="3" key="1">
    <citation type="submission" date="2016-11" db="EMBL/GenBank/DDBJ databases">
        <authorList>
            <person name="Varghese N."/>
            <person name="Submissions S."/>
        </authorList>
    </citation>
    <scope>NUCLEOTIDE SEQUENCE [LARGE SCALE GENOMIC DNA]</scope>
    <source>
        <strain evidence="3">DSM 100566</strain>
    </source>
</reference>
<accession>A0A1M5AQR6</accession>
<keyword evidence="3" id="KW-1185">Reference proteome</keyword>
<name>A0A1M5AQR6_9RHOB</name>
<proteinExistence type="predicted"/>
<dbReference type="AlphaFoldDB" id="A0A1M5AQR6"/>
<feature type="transmembrane region" description="Helical" evidence="1">
    <location>
        <begin position="6"/>
        <end position="24"/>
    </location>
</feature>
<protein>
    <submittedName>
        <fullName evidence="2">Uncharacterized protein</fullName>
    </submittedName>
</protein>
<keyword evidence="1" id="KW-1133">Transmembrane helix</keyword>
<keyword evidence="1" id="KW-0812">Transmembrane</keyword>
<evidence type="ECO:0000313" key="2">
    <source>
        <dbReference type="EMBL" id="SHF32579.1"/>
    </source>
</evidence>
<dbReference type="STRING" id="1486859.SAMN05444273_105144"/>
<organism evidence="2 3">
    <name type="scientific">Litoreibacter ascidiaceicola</name>
    <dbReference type="NCBI Taxonomy" id="1486859"/>
    <lineage>
        <taxon>Bacteria</taxon>
        <taxon>Pseudomonadati</taxon>
        <taxon>Pseudomonadota</taxon>
        <taxon>Alphaproteobacteria</taxon>
        <taxon>Rhodobacterales</taxon>
        <taxon>Roseobacteraceae</taxon>
        <taxon>Litoreibacter</taxon>
    </lineage>
</organism>
<dbReference type="Proteomes" id="UP000184144">
    <property type="component" value="Unassembled WGS sequence"/>
</dbReference>
<evidence type="ECO:0000313" key="3">
    <source>
        <dbReference type="Proteomes" id="UP000184144"/>
    </source>
</evidence>